<dbReference type="Gene3D" id="1.25.10.10">
    <property type="entry name" value="Leucine-rich Repeat Variant"/>
    <property type="match status" value="3"/>
</dbReference>
<comment type="caution">
    <text evidence="3">The sequence shown here is derived from an EMBL/GenBank/DDBJ whole genome shotgun (WGS) entry which is preliminary data.</text>
</comment>
<dbReference type="GO" id="GO:0005876">
    <property type="term" value="C:spindle microtubule"/>
    <property type="evidence" value="ECO:0007669"/>
    <property type="project" value="TreeGrafter"/>
</dbReference>
<sequence>MVDVTDRMGSSSRYRAPMVREGSGLSGSSSIGSSTIKDLRTILSETEPLSGVLTPKEVDEVMQTTAKIVGDTNIEWTKRLNMLKTFRSLCCDPSHHAQIVAYLRHLGPPLQNAVKDLRSQLGREACITVAHIAEQLGTKAEFLIEPMLPALFSLLVANAKVVSIMGSSTILLVFESIPSWRLLPPIQSQMLSKSKEVRRAVCSCIRIVLHQWPPPTIQRHAHIINDIMKKGLVDADAEARNISRDCFTAFQRLFPGLAKSILDSLEPLQKRQLLSNISMQTTNSRPSAPTFSAQRTNGTHQTPQTSSLSRQGSMKKTGIPVLAARTSPAKTATPGRSTSAIDLQAANRAKQHHFSTLRTPLRTMGRTNSSMASPSVTPMHGNLTHTPVGISAMTPTNAYNMSGGSGTNERSRNRSRISRLSHSQPGSRSNSPSSKYSYATYSSPYAQQTQHDGRESNLPVLSPPGKGVRRYSATSSASSSRDTSPQGRMNARLRSRSVTQSPQILIPSSANSTTRLLMASREAESAVAEALRREISEFDFGNHSDSEDSLTSHRSFLSETFSPPITSRQLFVEDNVEELINKCGSAKWSERKEGLLGLQNYLQRRGSLPQQYFNRIGQTFCRIFMDAHTKVLSLFLDVLHAVLYRHAKDLVDFTTILLNRVLTKLGSDLLTSVQTKLTKTLEIIMDEMPADLQFSAVAHYLCDPTQTPNSRSRVAALCHLYNLSTLAISVKVDELLHLVEKILDWCGDVRSPELRRMSQKVFHALFDMAAPQMTLVLGSMSPHRQDQAKAILKNHVTNEDSPRKVKPPPPAFDERVNIGGEWSAISSELQSLKISQNEFENDLMAVMTQMSMSNANTKGTLAAQLLIAIKESDDAKLVEHHKEVLKIIFDTLAEVTKPLDKAVCFYCLEELCNRTVLATHLAAFAELFIVRVTDVQTPQMAREVTKAAENCGMSLAVNFPPEILARALCPIVQNREFPVNQMAIKMLQRMCEICDITKLRSLFPDIISTLIIAYDHHDSAVRKAAVFSIVAIHTRLGTDLDPYLSSLSGSKLKLLQLYIQRAQQGQTGNAS</sequence>
<dbReference type="GO" id="GO:0005881">
    <property type="term" value="C:cytoplasmic microtubule"/>
    <property type="evidence" value="ECO:0007669"/>
    <property type="project" value="TreeGrafter"/>
</dbReference>
<feature type="domain" description="TOG" evidence="2">
    <location>
        <begin position="56"/>
        <end position="286"/>
    </location>
</feature>
<feature type="compositionally biased region" description="Low complexity" evidence="1">
    <location>
        <begin position="420"/>
        <end position="437"/>
    </location>
</feature>
<dbReference type="PANTHER" id="PTHR21567:SF9">
    <property type="entry name" value="CLIP-ASSOCIATING PROTEIN"/>
    <property type="match status" value="1"/>
</dbReference>
<evidence type="ECO:0000259" key="2">
    <source>
        <dbReference type="SMART" id="SM01349"/>
    </source>
</evidence>
<dbReference type="OrthoDB" id="46159at2759"/>
<feature type="compositionally biased region" description="Polar residues" evidence="1">
    <location>
        <begin position="393"/>
        <end position="402"/>
    </location>
</feature>
<dbReference type="SUPFAM" id="SSF48371">
    <property type="entry name" value="ARM repeat"/>
    <property type="match status" value="2"/>
</dbReference>
<dbReference type="InterPro" id="IPR016024">
    <property type="entry name" value="ARM-type_fold"/>
</dbReference>
<dbReference type="STRING" id="158441.A0A226EL39"/>
<dbReference type="GO" id="GO:0040001">
    <property type="term" value="P:establishment of mitotic spindle localization"/>
    <property type="evidence" value="ECO:0007669"/>
    <property type="project" value="TreeGrafter"/>
</dbReference>
<dbReference type="InterPro" id="IPR024395">
    <property type="entry name" value="CLASP_N_dom"/>
</dbReference>
<dbReference type="Proteomes" id="UP000198287">
    <property type="component" value="Unassembled WGS sequence"/>
</dbReference>
<feature type="compositionally biased region" description="Low complexity" evidence="1">
    <location>
        <begin position="472"/>
        <end position="484"/>
    </location>
</feature>
<dbReference type="GO" id="GO:0045180">
    <property type="term" value="C:basal cortex"/>
    <property type="evidence" value="ECO:0007669"/>
    <property type="project" value="TreeGrafter"/>
</dbReference>
<dbReference type="EMBL" id="LNIX01000003">
    <property type="protein sequence ID" value="OXA58352.1"/>
    <property type="molecule type" value="Genomic_DNA"/>
</dbReference>
<gene>
    <name evidence="3" type="ORF">Fcan01_08051</name>
</gene>
<feature type="region of interest" description="Disordered" evidence="1">
    <location>
        <begin position="278"/>
        <end position="314"/>
    </location>
</feature>
<dbReference type="GO" id="GO:0000776">
    <property type="term" value="C:kinetochore"/>
    <property type="evidence" value="ECO:0007669"/>
    <property type="project" value="TreeGrafter"/>
</dbReference>
<keyword evidence="4" id="KW-1185">Reference proteome</keyword>
<dbReference type="InterPro" id="IPR034085">
    <property type="entry name" value="TOG"/>
</dbReference>
<dbReference type="SMART" id="SM01349">
    <property type="entry name" value="TOG"/>
    <property type="match status" value="3"/>
</dbReference>
<accession>A0A226EL39</accession>
<reference evidence="3 4" key="1">
    <citation type="submission" date="2015-12" db="EMBL/GenBank/DDBJ databases">
        <title>The genome of Folsomia candida.</title>
        <authorList>
            <person name="Faddeeva A."/>
            <person name="Derks M.F."/>
            <person name="Anvar Y."/>
            <person name="Smit S."/>
            <person name="Van Straalen N."/>
            <person name="Roelofs D."/>
        </authorList>
    </citation>
    <scope>NUCLEOTIDE SEQUENCE [LARGE SCALE GENOMIC DNA]</scope>
    <source>
        <strain evidence="3 4">VU population</strain>
        <tissue evidence="3">Whole body</tissue>
    </source>
</reference>
<dbReference type="GO" id="GO:0090307">
    <property type="term" value="P:mitotic spindle assembly"/>
    <property type="evidence" value="ECO:0007669"/>
    <property type="project" value="TreeGrafter"/>
</dbReference>
<name>A0A226EL39_FOLCA</name>
<evidence type="ECO:0000313" key="3">
    <source>
        <dbReference type="EMBL" id="OXA58352.1"/>
    </source>
</evidence>
<dbReference type="PANTHER" id="PTHR21567">
    <property type="entry name" value="CLASP"/>
    <property type="match status" value="1"/>
</dbReference>
<dbReference type="InterPro" id="IPR011989">
    <property type="entry name" value="ARM-like"/>
</dbReference>
<dbReference type="GO" id="GO:0072686">
    <property type="term" value="C:mitotic spindle"/>
    <property type="evidence" value="ECO:0007669"/>
    <property type="project" value="TreeGrafter"/>
</dbReference>
<proteinExistence type="predicted"/>
<feature type="compositionally biased region" description="Low complexity" evidence="1">
    <location>
        <begin position="22"/>
        <end position="31"/>
    </location>
</feature>
<dbReference type="Pfam" id="PF12348">
    <property type="entry name" value="CLASP_N"/>
    <property type="match status" value="1"/>
</dbReference>
<organism evidence="3 4">
    <name type="scientific">Folsomia candida</name>
    <name type="common">Springtail</name>
    <dbReference type="NCBI Taxonomy" id="158441"/>
    <lineage>
        <taxon>Eukaryota</taxon>
        <taxon>Metazoa</taxon>
        <taxon>Ecdysozoa</taxon>
        <taxon>Arthropoda</taxon>
        <taxon>Hexapoda</taxon>
        <taxon>Collembola</taxon>
        <taxon>Entomobryomorpha</taxon>
        <taxon>Isotomoidea</taxon>
        <taxon>Isotomidae</taxon>
        <taxon>Proisotominae</taxon>
        <taxon>Folsomia</taxon>
    </lineage>
</organism>
<protein>
    <submittedName>
        <fullName evidence="3">CLIP-associating protein 2</fullName>
    </submittedName>
</protein>
<dbReference type="GO" id="GO:0008017">
    <property type="term" value="F:microtubule binding"/>
    <property type="evidence" value="ECO:0007669"/>
    <property type="project" value="TreeGrafter"/>
</dbReference>
<feature type="region of interest" description="Disordered" evidence="1">
    <location>
        <begin position="385"/>
        <end position="501"/>
    </location>
</feature>
<feature type="domain" description="TOG" evidence="2">
    <location>
        <begin position="560"/>
        <end position="802"/>
    </location>
</feature>
<feature type="compositionally biased region" description="Polar residues" evidence="1">
    <location>
        <begin position="439"/>
        <end position="450"/>
    </location>
</feature>
<feature type="domain" description="TOG" evidence="2">
    <location>
        <begin position="838"/>
        <end position="1068"/>
    </location>
</feature>
<dbReference type="OMA" id="VCSDDKH"/>
<dbReference type="AlphaFoldDB" id="A0A226EL39"/>
<feature type="region of interest" description="Disordered" evidence="1">
    <location>
        <begin position="1"/>
        <end position="31"/>
    </location>
</feature>
<evidence type="ECO:0000313" key="4">
    <source>
        <dbReference type="Proteomes" id="UP000198287"/>
    </source>
</evidence>
<evidence type="ECO:0000256" key="1">
    <source>
        <dbReference type="SAM" id="MobiDB-lite"/>
    </source>
</evidence>
<dbReference type="GO" id="GO:0005815">
    <property type="term" value="C:microtubule organizing center"/>
    <property type="evidence" value="ECO:0007669"/>
    <property type="project" value="TreeGrafter"/>
</dbReference>